<gene>
    <name evidence="1" type="ORF">GCM10025885_22050</name>
</gene>
<comment type="caution">
    <text evidence="1">The sequence shown here is derived from an EMBL/GenBank/DDBJ whole genome shotgun (WGS) entry which is preliminary data.</text>
</comment>
<dbReference type="AlphaFoldDB" id="A0AA37XN69"/>
<dbReference type="EMBL" id="BSUW01000001">
    <property type="protein sequence ID" value="GMA73156.1"/>
    <property type="molecule type" value="Genomic_DNA"/>
</dbReference>
<accession>A0AA37XN69</accession>
<evidence type="ECO:0000313" key="2">
    <source>
        <dbReference type="Proteomes" id="UP001157039"/>
    </source>
</evidence>
<reference evidence="1 2" key="1">
    <citation type="journal article" date="2014" name="Int. J. Syst. Evol. Microbiol.">
        <title>Complete genome sequence of Corynebacterium casei LMG S-19264T (=DSM 44701T), isolated from a smear-ripened cheese.</title>
        <authorList>
            <consortium name="US DOE Joint Genome Institute (JGI-PGF)"/>
            <person name="Walter F."/>
            <person name="Albersmeier A."/>
            <person name="Kalinowski J."/>
            <person name="Ruckert C."/>
        </authorList>
    </citation>
    <scope>NUCLEOTIDE SEQUENCE [LARGE SCALE GENOMIC DNA]</scope>
    <source>
        <strain evidence="1 2">NBRC 114545</strain>
    </source>
</reference>
<evidence type="ECO:0000313" key="1">
    <source>
        <dbReference type="EMBL" id="GMA73156.1"/>
    </source>
</evidence>
<protein>
    <submittedName>
        <fullName evidence="1">Uncharacterized protein</fullName>
    </submittedName>
</protein>
<organism evidence="1 2">
    <name type="scientific">Tetragenococcus osmophilus</name>
    <dbReference type="NCBI Taxonomy" id="526944"/>
    <lineage>
        <taxon>Bacteria</taxon>
        <taxon>Bacillati</taxon>
        <taxon>Bacillota</taxon>
        <taxon>Bacilli</taxon>
        <taxon>Lactobacillales</taxon>
        <taxon>Enterococcaceae</taxon>
        <taxon>Tetragenococcus</taxon>
    </lineage>
</organism>
<proteinExistence type="predicted"/>
<name>A0AA37XN69_9ENTE</name>
<dbReference type="Proteomes" id="UP001157039">
    <property type="component" value="Unassembled WGS sequence"/>
</dbReference>
<sequence>MIEYFLVAYSLRNCHTENFMSFTQNYSVLKSKLDEVKKFLISVWVKDI</sequence>